<accession>A0ABS5RLP6</accession>
<proteinExistence type="predicted"/>
<reference evidence="3 4" key="1">
    <citation type="submission" date="2021-05" db="EMBL/GenBank/DDBJ databases">
        <title>Mycobacterium acidophilum sp. nov., an extremely acid-tolerant member of the genus Mycobacterium.</title>
        <authorList>
            <person name="Xia J."/>
        </authorList>
    </citation>
    <scope>NUCLEOTIDE SEQUENCE [LARGE SCALE GENOMIC DNA]</scope>
    <source>
        <strain evidence="3 4">M1</strain>
    </source>
</reference>
<feature type="region of interest" description="Disordered" evidence="1">
    <location>
        <begin position="22"/>
        <end position="55"/>
    </location>
</feature>
<evidence type="ECO:0000313" key="4">
    <source>
        <dbReference type="Proteomes" id="UP001519535"/>
    </source>
</evidence>
<dbReference type="RefSeq" id="WP_214094081.1">
    <property type="nucleotide sequence ID" value="NZ_JAHCLR010000038.1"/>
</dbReference>
<evidence type="ECO:0000313" key="3">
    <source>
        <dbReference type="EMBL" id="MBS9535225.1"/>
    </source>
</evidence>
<dbReference type="Proteomes" id="UP001519535">
    <property type="component" value="Unassembled WGS sequence"/>
</dbReference>
<gene>
    <name evidence="3" type="ORF">KIH27_16680</name>
</gene>
<name>A0ABS5RLP6_9MYCO</name>
<dbReference type="Pfam" id="PF01402">
    <property type="entry name" value="RHH_1"/>
    <property type="match status" value="1"/>
</dbReference>
<keyword evidence="4" id="KW-1185">Reference proteome</keyword>
<evidence type="ECO:0000259" key="2">
    <source>
        <dbReference type="Pfam" id="PF01402"/>
    </source>
</evidence>
<feature type="domain" description="Ribbon-helix-helix protein CopG" evidence="2">
    <location>
        <begin position="54"/>
        <end position="90"/>
    </location>
</feature>
<organism evidence="3 4">
    <name type="scientific">Mycolicibacter acidiphilus</name>
    <dbReference type="NCBI Taxonomy" id="2835306"/>
    <lineage>
        <taxon>Bacteria</taxon>
        <taxon>Bacillati</taxon>
        <taxon>Actinomycetota</taxon>
        <taxon>Actinomycetes</taxon>
        <taxon>Mycobacteriales</taxon>
        <taxon>Mycobacteriaceae</taxon>
        <taxon>Mycolicibacter</taxon>
    </lineage>
</organism>
<comment type="caution">
    <text evidence="3">The sequence shown here is derived from an EMBL/GenBank/DDBJ whole genome shotgun (WGS) entry which is preliminary data.</text>
</comment>
<evidence type="ECO:0000256" key="1">
    <source>
        <dbReference type="SAM" id="MobiDB-lite"/>
    </source>
</evidence>
<dbReference type="InterPro" id="IPR002145">
    <property type="entry name" value="CopG"/>
</dbReference>
<protein>
    <submittedName>
        <fullName evidence="3">Ribbon-helix-helix protein, CopG family</fullName>
    </submittedName>
</protein>
<sequence length="91" mass="10323">MTKRRISDDDYTAMARDFERGDVRPVGEPSYGETVLRRGRPSGRAVRGSTPVRSFRLPGPLVEQLEQRARDEDVSTSEITRKALSEYLARP</sequence>
<dbReference type="EMBL" id="JAHCLR010000038">
    <property type="protein sequence ID" value="MBS9535225.1"/>
    <property type="molecule type" value="Genomic_DNA"/>
</dbReference>